<dbReference type="EC" id="4.3.1.17" evidence="5"/>
<keyword evidence="9" id="KW-0456">Lyase</keyword>
<evidence type="ECO:0000256" key="2">
    <source>
        <dbReference type="ARBA" id="ARBA00004496"/>
    </source>
</evidence>
<dbReference type="InterPro" id="IPR050147">
    <property type="entry name" value="Ser/Thr_Dehydratase"/>
</dbReference>
<keyword evidence="6" id="KW-0312">Gluconeogenesis</keyword>
<dbReference type="PROSITE" id="PS00165">
    <property type="entry name" value="DEHYDRATASE_SER_THR"/>
    <property type="match status" value="1"/>
</dbReference>
<comment type="catalytic activity">
    <reaction evidence="10">
        <text>L-serine = pyruvate + NH4(+)</text>
        <dbReference type="Rhea" id="RHEA:19169"/>
        <dbReference type="ChEBI" id="CHEBI:15361"/>
        <dbReference type="ChEBI" id="CHEBI:28938"/>
        <dbReference type="ChEBI" id="CHEBI:33384"/>
        <dbReference type="EC" id="4.3.1.17"/>
    </reaction>
</comment>
<evidence type="ECO:0000256" key="8">
    <source>
        <dbReference type="ARBA" id="ARBA00022898"/>
    </source>
</evidence>
<comment type="subcellular location">
    <subcellularLocation>
        <location evidence="2">Cytoplasm</location>
    </subcellularLocation>
</comment>
<dbReference type="GO" id="GO:0030170">
    <property type="term" value="F:pyridoxal phosphate binding"/>
    <property type="evidence" value="ECO:0007669"/>
    <property type="project" value="InterPro"/>
</dbReference>
<feature type="domain" description="Tryptophan synthase beta chain-like PALP" evidence="11">
    <location>
        <begin position="53"/>
        <end position="343"/>
    </location>
</feature>
<dbReference type="PANTHER" id="PTHR48078">
    <property type="entry name" value="THREONINE DEHYDRATASE, MITOCHONDRIAL-RELATED"/>
    <property type="match status" value="1"/>
</dbReference>
<sequence>MESRTHGAFVSVSNYSKAYRGRTKILCCKMTYEESVATEAVDGFAKPAKVKRLHVRTPLVLNEKMSSILGEEVLLKLENTQPSGSFKIRGIGYMCAKAKQAGARRFVSSSGGNAGAAVAHAGKMLGVETVVCVPTTTPAFMRKKLESLGADVVVEGSEWKHADRLAKELSADPLSIYVPPFDHEDIWEGGSSIVQEVYEDLGGRPPAAIGLSVGGGGLLLSVCRGLEKVGWQNTSVLAAETEGADSLAATLKKGELVDLPAITSIAKSLGASCVSSAVLPQARKLSINSVVVSDKEAVEACGRFLVNERFLVEPACGATLAIGYDKDLVPARLRGPVVLIVCGGNIVTPSLLKQWKAQTDAHWDDFST</sequence>
<comment type="similarity">
    <text evidence="4">Belongs to the serine/threonine dehydratase family.</text>
</comment>
<dbReference type="Pfam" id="PF00291">
    <property type="entry name" value="PALP"/>
    <property type="match status" value="1"/>
</dbReference>
<dbReference type="GO" id="GO:0006565">
    <property type="term" value="P:L-serine catabolic process"/>
    <property type="evidence" value="ECO:0007669"/>
    <property type="project" value="TreeGrafter"/>
</dbReference>
<dbReference type="GO" id="GO:0003941">
    <property type="term" value="F:L-serine ammonia-lyase activity"/>
    <property type="evidence" value="ECO:0007669"/>
    <property type="project" value="UniProtKB-EC"/>
</dbReference>
<dbReference type="GO" id="GO:0004794">
    <property type="term" value="F:threonine deaminase activity"/>
    <property type="evidence" value="ECO:0007669"/>
    <property type="project" value="TreeGrafter"/>
</dbReference>
<evidence type="ECO:0000256" key="5">
    <source>
        <dbReference type="ARBA" id="ARBA00012093"/>
    </source>
</evidence>
<dbReference type="AlphaFoldDB" id="A0A7S2ZTG2"/>
<keyword evidence="8" id="KW-0663">Pyridoxal phosphate</keyword>
<dbReference type="InterPro" id="IPR001926">
    <property type="entry name" value="TrpB-like_PALP"/>
</dbReference>
<dbReference type="FunFam" id="3.40.50.1100:FF:000040">
    <property type="entry name" value="L-serine dehydratase, putative"/>
    <property type="match status" value="1"/>
</dbReference>
<evidence type="ECO:0000256" key="6">
    <source>
        <dbReference type="ARBA" id="ARBA00022432"/>
    </source>
</evidence>
<evidence type="ECO:0000256" key="10">
    <source>
        <dbReference type="ARBA" id="ARBA00049406"/>
    </source>
</evidence>
<dbReference type="InterPro" id="IPR036052">
    <property type="entry name" value="TrpB-like_PALP_sf"/>
</dbReference>
<proteinExistence type="inferred from homology"/>
<evidence type="ECO:0000259" key="11">
    <source>
        <dbReference type="Pfam" id="PF00291"/>
    </source>
</evidence>
<dbReference type="SUPFAM" id="SSF53686">
    <property type="entry name" value="Tryptophan synthase beta subunit-like PLP-dependent enzymes"/>
    <property type="match status" value="1"/>
</dbReference>
<organism evidence="12">
    <name type="scientific">Rhodosorus marinus</name>
    <dbReference type="NCBI Taxonomy" id="101924"/>
    <lineage>
        <taxon>Eukaryota</taxon>
        <taxon>Rhodophyta</taxon>
        <taxon>Stylonematophyceae</taxon>
        <taxon>Stylonematales</taxon>
        <taxon>Stylonemataceae</taxon>
        <taxon>Rhodosorus</taxon>
    </lineage>
</organism>
<dbReference type="GO" id="GO:0006567">
    <property type="term" value="P:L-threonine catabolic process"/>
    <property type="evidence" value="ECO:0007669"/>
    <property type="project" value="TreeGrafter"/>
</dbReference>
<dbReference type="GO" id="GO:0009097">
    <property type="term" value="P:isoleucine biosynthetic process"/>
    <property type="evidence" value="ECO:0007669"/>
    <property type="project" value="TreeGrafter"/>
</dbReference>
<evidence type="ECO:0000256" key="7">
    <source>
        <dbReference type="ARBA" id="ARBA00022490"/>
    </source>
</evidence>
<comment type="pathway">
    <text evidence="3">Carbohydrate biosynthesis; gluconeogenesis.</text>
</comment>
<dbReference type="InterPro" id="IPR000634">
    <property type="entry name" value="Ser/Thr_deHydtase_PyrdxlP-BS"/>
</dbReference>
<dbReference type="PANTHER" id="PTHR48078:SF2">
    <property type="entry name" value="CATABOLIC L-SERINE_THREONINE DEHYDRATASE"/>
    <property type="match status" value="1"/>
</dbReference>
<reference evidence="12" key="1">
    <citation type="submission" date="2021-01" db="EMBL/GenBank/DDBJ databases">
        <authorList>
            <person name="Corre E."/>
            <person name="Pelletier E."/>
            <person name="Niang G."/>
            <person name="Scheremetjew M."/>
            <person name="Finn R."/>
            <person name="Kale V."/>
            <person name="Holt S."/>
            <person name="Cochrane G."/>
            <person name="Meng A."/>
            <person name="Brown T."/>
            <person name="Cohen L."/>
        </authorList>
    </citation>
    <scope>NUCLEOTIDE SEQUENCE</scope>
    <source>
        <strain evidence="12">CCMP 769</strain>
    </source>
</reference>
<evidence type="ECO:0000256" key="4">
    <source>
        <dbReference type="ARBA" id="ARBA00010869"/>
    </source>
</evidence>
<comment type="cofactor">
    <cofactor evidence="1">
        <name>pyridoxal 5'-phosphate</name>
        <dbReference type="ChEBI" id="CHEBI:597326"/>
    </cofactor>
</comment>
<name>A0A7S2ZTG2_9RHOD</name>
<keyword evidence="7" id="KW-0963">Cytoplasm</keyword>
<evidence type="ECO:0000256" key="1">
    <source>
        <dbReference type="ARBA" id="ARBA00001933"/>
    </source>
</evidence>
<dbReference type="GO" id="GO:0006094">
    <property type="term" value="P:gluconeogenesis"/>
    <property type="evidence" value="ECO:0007669"/>
    <property type="project" value="UniProtKB-KW"/>
</dbReference>
<gene>
    <name evidence="12" type="ORF">RMAR00112_LOCUS16132</name>
</gene>
<evidence type="ECO:0000256" key="9">
    <source>
        <dbReference type="ARBA" id="ARBA00023239"/>
    </source>
</evidence>
<evidence type="ECO:0000256" key="3">
    <source>
        <dbReference type="ARBA" id="ARBA00004742"/>
    </source>
</evidence>
<dbReference type="EMBL" id="HBHW01020841">
    <property type="protein sequence ID" value="CAE0048143.1"/>
    <property type="molecule type" value="Transcribed_RNA"/>
</dbReference>
<dbReference type="Gene3D" id="3.40.50.1100">
    <property type="match status" value="2"/>
</dbReference>
<dbReference type="GO" id="GO:0005737">
    <property type="term" value="C:cytoplasm"/>
    <property type="evidence" value="ECO:0007669"/>
    <property type="project" value="UniProtKB-SubCell"/>
</dbReference>
<accession>A0A7S2ZTG2</accession>
<protein>
    <recommendedName>
        <fullName evidence="5">L-serine ammonia-lyase</fullName>
        <ecNumber evidence="5">4.3.1.17</ecNumber>
    </recommendedName>
</protein>
<evidence type="ECO:0000313" key="12">
    <source>
        <dbReference type="EMBL" id="CAE0048143.1"/>
    </source>
</evidence>